<organism evidence="2 3">
    <name type="scientific">Linnemannia hyalina</name>
    <dbReference type="NCBI Taxonomy" id="64524"/>
    <lineage>
        <taxon>Eukaryota</taxon>
        <taxon>Fungi</taxon>
        <taxon>Fungi incertae sedis</taxon>
        <taxon>Mucoromycota</taxon>
        <taxon>Mortierellomycotina</taxon>
        <taxon>Mortierellomycetes</taxon>
        <taxon>Mortierellales</taxon>
        <taxon>Mortierellaceae</taxon>
        <taxon>Linnemannia</taxon>
    </lineage>
</organism>
<feature type="region of interest" description="Disordered" evidence="1">
    <location>
        <begin position="648"/>
        <end position="735"/>
    </location>
</feature>
<feature type="region of interest" description="Disordered" evidence="1">
    <location>
        <begin position="1"/>
        <end position="38"/>
    </location>
</feature>
<sequence length="1198" mass="132800">MHIPNGKKRRPAVSSRKKTDHDRLDSISSPVAMSSPSAEFSSYTPDSKMLWLTSPNAIMQSLMDAADPDLYAYRDPFAADDVTPSPTILRELVGFYLQYMHPIHGLVDPQAPDFWTRLDLRMEPKVASIVYAMCTIGAVFKSSTPSPGVRDDLVYEFYRRTWTLKDERPRDIVTIQTILIMHSFFDLTSQVDEANSSFRLMAEIADEIELGTHVLELAHREKLSKEDILVRNTWRLFVWNEVMGLTISKQSGKVVPTKDLSSSALDVRPDEVPGSKTPIAEVVHYHLGNLFKIFQSITRIKLPMSSRDLHAVTNILDAFIAWHNSLPKHLRSPGSRTTFASGKGTVSPSAYALDLYFRLGHILLLNSLPSSVRSSPTGLGPRRESPLRILATCANGITATVGDLIKEPELRNYCMAHGLRCLAEAAMLQLANSKELDPAISTPAKVNFMKTLWCIRQFNFSLPLDVLNQTLAPFDTVGKIPSSSSNQDIAHTESSKKTFRPRTSSVSSVSMESPVFFAPPRAKRDISLASDYSSSTTSAQEGSHPTIYEADELDTKHAIRIAPVSPLQDGAAASLLALSLESPTTTQSLATTALAYNRPPESPLDGAEVLTSHTLSLARDEYEGDRSRSSSISVLSLRTESPTAHFVSFTDVQSHPAMSQRSSLPAPTRREPADSHSLHIQDYRPPSDTHPHPLSPRQSRADLQRPLYHRSMNTFPPPHHEGSWTSHDGHHHRGASAHDDVVLCWPVNAKTPAVPSMHDMTNRTNTDRHSGDLRLSIQINPLVLIPAPKNTTNGAPERRGTRERCGRRATQGGIWMHTGPNNKFQSFTIRLRLVLMAIITPPVAWTQKLAYASRAVAQGATSFPEDRRRELPLGSQDPASPPSHRQDQEPVHARLEFEARMEEKARLRHHHQQQQHHHTYHRHSIDESVMSLSTVPARTPIEQSSRGDVTKMEMYEQESSQSVVDLSSPQWSISPQSTTARPIAMPSSRTGSRRPSAVARQESPRFREAPSRDRGTGSSSEEPFLGGGGSGGQDKGSVPSEGRAEPTPSLHAGRKRPSISILRFRETSSCNILSPASSTLLWIIVVSIVPLSTPSKADQRDISPIRSIGRYILHLHRPIRHRTLSDSIAVRRYHQAMILRPIQSISQPLAQQEWPSADPRPVALGSSTSRGDGHADADEAMSSGYSDLIRDPVRRKYH</sequence>
<reference evidence="2" key="1">
    <citation type="submission" date="2021-06" db="EMBL/GenBank/DDBJ databases">
        <title>Genome Sequence of Mortierella hyaline Strain SCG-10, a Cold-Adapted, Nitrate-Reducing Fungus Isolated from Soil in Minnesota, USA.</title>
        <authorList>
            <person name="Aldossari N."/>
        </authorList>
    </citation>
    <scope>NUCLEOTIDE SEQUENCE</scope>
    <source>
        <strain evidence="2">SCG-10</strain>
    </source>
</reference>
<protein>
    <recommendedName>
        <fullName evidence="4">Transcription factor domain-containing protein</fullName>
    </recommendedName>
</protein>
<evidence type="ECO:0000313" key="3">
    <source>
        <dbReference type="Proteomes" id="UP000707451"/>
    </source>
</evidence>
<feature type="region of interest" description="Disordered" evidence="1">
    <location>
        <begin position="955"/>
        <end position="1055"/>
    </location>
</feature>
<gene>
    <name evidence="2" type="ORF">KI688_004445</name>
</gene>
<feature type="region of interest" description="Disordered" evidence="1">
    <location>
        <begin position="786"/>
        <end position="807"/>
    </location>
</feature>
<feature type="compositionally biased region" description="Gly residues" evidence="1">
    <location>
        <begin position="1025"/>
        <end position="1034"/>
    </location>
</feature>
<feature type="compositionally biased region" description="Basic and acidic residues" evidence="1">
    <location>
        <begin position="1188"/>
        <end position="1198"/>
    </location>
</feature>
<comment type="caution">
    <text evidence="2">The sequence shown here is derived from an EMBL/GenBank/DDBJ whole genome shotgun (WGS) entry which is preliminary data.</text>
</comment>
<feature type="compositionally biased region" description="Basic and acidic residues" evidence="1">
    <location>
        <begin position="668"/>
        <end position="691"/>
    </location>
</feature>
<dbReference type="AlphaFoldDB" id="A0A9P7XLQ2"/>
<dbReference type="CDD" id="cd12148">
    <property type="entry name" value="fungal_TF_MHR"/>
    <property type="match status" value="1"/>
</dbReference>
<accession>A0A9P7XLQ2</accession>
<feature type="region of interest" description="Disordered" evidence="1">
    <location>
        <begin position="1155"/>
        <end position="1198"/>
    </location>
</feature>
<feature type="region of interest" description="Disordered" evidence="1">
    <location>
        <begin position="478"/>
        <end position="506"/>
    </location>
</feature>
<evidence type="ECO:0000313" key="2">
    <source>
        <dbReference type="EMBL" id="KAG9063560.1"/>
    </source>
</evidence>
<dbReference type="OrthoDB" id="2123952at2759"/>
<feature type="compositionally biased region" description="Basic and acidic residues" evidence="1">
    <location>
        <begin position="1002"/>
        <end position="1015"/>
    </location>
</feature>
<dbReference type="Proteomes" id="UP000707451">
    <property type="component" value="Unassembled WGS sequence"/>
</dbReference>
<feature type="region of interest" description="Disordered" evidence="1">
    <location>
        <begin position="903"/>
        <end position="923"/>
    </location>
</feature>
<feature type="compositionally biased region" description="Basic residues" evidence="1">
    <location>
        <begin position="1"/>
        <end position="16"/>
    </location>
</feature>
<evidence type="ECO:0008006" key="4">
    <source>
        <dbReference type="Google" id="ProtNLM"/>
    </source>
</evidence>
<feature type="compositionally biased region" description="Basic residues" evidence="1">
    <location>
        <begin position="906"/>
        <end position="922"/>
    </location>
</feature>
<feature type="region of interest" description="Disordered" evidence="1">
    <location>
        <begin position="860"/>
        <end position="890"/>
    </location>
</feature>
<feature type="compositionally biased region" description="Low complexity" evidence="1">
    <location>
        <begin position="26"/>
        <end position="38"/>
    </location>
</feature>
<dbReference type="EMBL" id="JAHRHY010000016">
    <property type="protein sequence ID" value="KAG9063560.1"/>
    <property type="molecule type" value="Genomic_DNA"/>
</dbReference>
<keyword evidence="3" id="KW-1185">Reference proteome</keyword>
<feature type="compositionally biased region" description="Basic and acidic residues" evidence="1">
    <location>
        <begin position="796"/>
        <end position="806"/>
    </location>
</feature>
<evidence type="ECO:0000256" key="1">
    <source>
        <dbReference type="SAM" id="MobiDB-lite"/>
    </source>
</evidence>
<name>A0A9P7XLQ2_9FUNG</name>
<proteinExistence type="predicted"/>
<feature type="compositionally biased region" description="Polar residues" evidence="1">
    <location>
        <begin position="957"/>
        <end position="980"/>
    </location>
</feature>
<feature type="compositionally biased region" description="Polar residues" evidence="1">
    <location>
        <begin position="650"/>
        <end position="665"/>
    </location>
</feature>